<dbReference type="Proteomes" id="UP000823388">
    <property type="component" value="Chromosome 4K"/>
</dbReference>
<evidence type="ECO:0000256" key="1">
    <source>
        <dbReference type="SAM" id="Phobius"/>
    </source>
</evidence>
<comment type="caution">
    <text evidence="2">The sequence shown here is derived from an EMBL/GenBank/DDBJ whole genome shotgun (WGS) entry which is preliminary data.</text>
</comment>
<reference evidence="2" key="1">
    <citation type="submission" date="2020-05" db="EMBL/GenBank/DDBJ databases">
        <title>WGS assembly of Panicum virgatum.</title>
        <authorList>
            <person name="Lovell J.T."/>
            <person name="Jenkins J."/>
            <person name="Shu S."/>
            <person name="Juenger T.E."/>
            <person name="Schmutz J."/>
        </authorList>
    </citation>
    <scope>NUCLEOTIDE SEQUENCE</scope>
    <source>
        <strain evidence="2">AP13</strain>
    </source>
</reference>
<accession>A0A8T0TYA6</accession>
<feature type="transmembrane region" description="Helical" evidence="1">
    <location>
        <begin position="47"/>
        <end position="65"/>
    </location>
</feature>
<dbReference type="AlphaFoldDB" id="A0A8T0TYA6"/>
<gene>
    <name evidence="2" type="ORF">PVAP13_4KG247700</name>
</gene>
<sequence>MAERGLPDVPGHHDGVRNDLRLDAARVLMLLGAAATVGSPSANPTQAFLGLLLWLLGVFLLEALVPAAGHGSCTPHYWPPSPWLSPIAVLMKHLFSLWN</sequence>
<protein>
    <submittedName>
        <fullName evidence="2">Uncharacterized protein</fullName>
    </submittedName>
</protein>
<keyword evidence="1" id="KW-0812">Transmembrane</keyword>
<keyword evidence="3" id="KW-1185">Reference proteome</keyword>
<organism evidence="2 3">
    <name type="scientific">Panicum virgatum</name>
    <name type="common">Blackwell switchgrass</name>
    <dbReference type="NCBI Taxonomy" id="38727"/>
    <lineage>
        <taxon>Eukaryota</taxon>
        <taxon>Viridiplantae</taxon>
        <taxon>Streptophyta</taxon>
        <taxon>Embryophyta</taxon>
        <taxon>Tracheophyta</taxon>
        <taxon>Spermatophyta</taxon>
        <taxon>Magnoliopsida</taxon>
        <taxon>Liliopsida</taxon>
        <taxon>Poales</taxon>
        <taxon>Poaceae</taxon>
        <taxon>PACMAD clade</taxon>
        <taxon>Panicoideae</taxon>
        <taxon>Panicodae</taxon>
        <taxon>Paniceae</taxon>
        <taxon>Panicinae</taxon>
        <taxon>Panicum</taxon>
        <taxon>Panicum sect. Hiantes</taxon>
    </lineage>
</organism>
<keyword evidence="1" id="KW-0472">Membrane</keyword>
<evidence type="ECO:0000313" key="3">
    <source>
        <dbReference type="Proteomes" id="UP000823388"/>
    </source>
</evidence>
<dbReference type="EMBL" id="CM029043">
    <property type="protein sequence ID" value="KAG2613654.1"/>
    <property type="molecule type" value="Genomic_DNA"/>
</dbReference>
<name>A0A8T0TYA6_PANVG</name>
<proteinExistence type="predicted"/>
<evidence type="ECO:0000313" key="2">
    <source>
        <dbReference type="EMBL" id="KAG2613654.1"/>
    </source>
</evidence>
<keyword evidence="1" id="KW-1133">Transmembrane helix</keyword>